<name>A0A8T0IKU9_CERPU</name>
<reference evidence="6" key="1">
    <citation type="submission" date="2020-06" db="EMBL/GenBank/DDBJ databases">
        <title>WGS assembly of Ceratodon purpureus strain R40.</title>
        <authorList>
            <person name="Carey S.B."/>
            <person name="Jenkins J."/>
            <person name="Shu S."/>
            <person name="Lovell J.T."/>
            <person name="Sreedasyam A."/>
            <person name="Maumus F."/>
            <person name="Tiley G.P."/>
            <person name="Fernandez-Pozo N."/>
            <person name="Barry K."/>
            <person name="Chen C."/>
            <person name="Wang M."/>
            <person name="Lipzen A."/>
            <person name="Daum C."/>
            <person name="Saski C.A."/>
            <person name="Payton A.C."/>
            <person name="Mcbreen J.C."/>
            <person name="Conrad R.E."/>
            <person name="Kollar L.M."/>
            <person name="Olsson S."/>
            <person name="Huttunen S."/>
            <person name="Landis J.B."/>
            <person name="Wickett N.J."/>
            <person name="Johnson M.G."/>
            <person name="Rensing S.A."/>
            <person name="Grimwood J."/>
            <person name="Schmutz J."/>
            <person name="Mcdaniel S.F."/>
        </authorList>
    </citation>
    <scope>NUCLEOTIDE SEQUENCE</scope>
    <source>
        <strain evidence="6">R40</strain>
    </source>
</reference>
<keyword evidence="2" id="KW-0805">Transcription regulation</keyword>
<evidence type="ECO:0000313" key="7">
    <source>
        <dbReference type="Proteomes" id="UP000822688"/>
    </source>
</evidence>
<evidence type="ECO:0000313" key="6">
    <source>
        <dbReference type="EMBL" id="KAG0583073.1"/>
    </source>
</evidence>
<organism evidence="6 7">
    <name type="scientific">Ceratodon purpureus</name>
    <name type="common">Fire moss</name>
    <name type="synonym">Dicranum purpureum</name>
    <dbReference type="NCBI Taxonomy" id="3225"/>
    <lineage>
        <taxon>Eukaryota</taxon>
        <taxon>Viridiplantae</taxon>
        <taxon>Streptophyta</taxon>
        <taxon>Embryophyta</taxon>
        <taxon>Bryophyta</taxon>
        <taxon>Bryophytina</taxon>
        <taxon>Bryopsida</taxon>
        <taxon>Dicranidae</taxon>
        <taxon>Pseudoditrichales</taxon>
        <taxon>Ditrichaceae</taxon>
        <taxon>Ceratodon</taxon>
    </lineage>
</organism>
<comment type="caution">
    <text evidence="6">The sequence shown here is derived from an EMBL/GenBank/DDBJ whole genome shotgun (WGS) entry which is preliminary data.</text>
</comment>
<protein>
    <submittedName>
        <fullName evidence="6">Uncharacterized protein</fullName>
    </submittedName>
</protein>
<evidence type="ECO:0000256" key="4">
    <source>
        <dbReference type="SAM" id="Coils"/>
    </source>
</evidence>
<dbReference type="GO" id="GO:0006353">
    <property type="term" value="P:DNA-templated transcription termination"/>
    <property type="evidence" value="ECO:0007669"/>
    <property type="project" value="UniProtKB-KW"/>
</dbReference>
<dbReference type="PANTHER" id="PTHR13068">
    <property type="entry name" value="CGI-12 PROTEIN-RELATED"/>
    <property type="match status" value="1"/>
</dbReference>
<evidence type="ECO:0000256" key="3">
    <source>
        <dbReference type="ARBA" id="ARBA00022946"/>
    </source>
</evidence>
<accession>A0A8T0IKU9</accession>
<keyword evidence="2" id="KW-0806">Transcription termination</keyword>
<feature type="coiled-coil region" evidence="4">
    <location>
        <begin position="90"/>
        <end position="131"/>
    </location>
</feature>
<keyword evidence="4" id="KW-0175">Coiled coil</keyword>
<feature type="region of interest" description="Disordered" evidence="5">
    <location>
        <begin position="152"/>
        <end position="174"/>
    </location>
</feature>
<comment type="similarity">
    <text evidence="1">Belongs to the mTERF family.</text>
</comment>
<gene>
    <name evidence="6" type="ORF">KC19_3G107000</name>
</gene>
<evidence type="ECO:0000256" key="5">
    <source>
        <dbReference type="SAM" id="MobiDB-lite"/>
    </source>
</evidence>
<evidence type="ECO:0000256" key="1">
    <source>
        <dbReference type="ARBA" id="ARBA00007692"/>
    </source>
</evidence>
<feature type="compositionally biased region" description="Polar residues" evidence="5">
    <location>
        <begin position="153"/>
        <end position="174"/>
    </location>
</feature>
<evidence type="ECO:0000256" key="2">
    <source>
        <dbReference type="ARBA" id="ARBA00022472"/>
    </source>
</evidence>
<dbReference type="PANTHER" id="PTHR13068:SF151">
    <property type="entry name" value="TRANSCRIPTION TERMINATION FACTOR MTERF9, CHLOROPLASTIC"/>
    <property type="match status" value="1"/>
</dbReference>
<proteinExistence type="inferred from homology"/>
<dbReference type="EMBL" id="CM026423">
    <property type="protein sequence ID" value="KAG0583073.1"/>
    <property type="molecule type" value="Genomic_DNA"/>
</dbReference>
<dbReference type="Proteomes" id="UP000822688">
    <property type="component" value="Chromosome 3"/>
</dbReference>
<dbReference type="Gene3D" id="1.25.70.10">
    <property type="entry name" value="Transcription termination factor 3, mitochondrial"/>
    <property type="match status" value="1"/>
</dbReference>
<dbReference type="Pfam" id="PF02536">
    <property type="entry name" value="mTERF"/>
    <property type="match status" value="1"/>
</dbReference>
<keyword evidence="7" id="KW-1185">Reference proteome</keyword>
<dbReference type="SMART" id="SM00733">
    <property type="entry name" value="Mterf"/>
    <property type="match status" value="7"/>
</dbReference>
<dbReference type="AlphaFoldDB" id="A0A8T0IKU9"/>
<dbReference type="InterPro" id="IPR003690">
    <property type="entry name" value="MTERF"/>
</dbReference>
<keyword evidence="3" id="KW-0809">Transit peptide</keyword>
<sequence length="578" mass="65156">MAVAWGALSSAPQPGCLGHGHYASSWATMQGLHLQQMMFTSKGEAVLAGAAASQQSNARIAKSNRRSRYGEALPTFGFDDEMEGGSTLLSQLLSDELEIVEQEKRDMEATTKKAQRKLKNLGIEFKRAEKSAPAVPRKVKLVSPSALDDFSSDVATTSSSRLSRAGTSGRNVLQDSPVLSRSKSLNRNEWEEQAYQIIRRQKLRDAALRERAEKASKVSSKKSTLSERSSESIIATTLADEINDVEDALVKLSCEINLEPKFRPLLQYLHQQGLSESDFRKIAERHKTCLQTNAVMAKERVEYLLSIGVENENLSKLIVRHPQILEYTVERAMKPRIQYLKRLGVPESKLGRVITVAPSLLECSLHRSLKPRVEYLKDVVGIKDSDIGLIVTRSPQVLTQSIEDSLEPRVEFFMVEMGVTKEKLAKMVTRHPQLLHYSVEDGICPRVDYLRSIGLSREDILKVFARLTQILSLSIENCLKPKYEYLVKELKGGPQTVTSFPAYFSLSLEQRIKPRHRFLATLNRLPSGPFPMKSLAVTDSCFCKQWAKTSLEEYQLFRNELLLGNFAKNFEWKNKVHI</sequence>
<keyword evidence="2" id="KW-0804">Transcription</keyword>
<dbReference type="GO" id="GO:0003676">
    <property type="term" value="F:nucleic acid binding"/>
    <property type="evidence" value="ECO:0007669"/>
    <property type="project" value="InterPro"/>
</dbReference>
<dbReference type="InterPro" id="IPR038538">
    <property type="entry name" value="MTERF_sf"/>
</dbReference>